<keyword evidence="2" id="KW-1185">Reference proteome</keyword>
<reference evidence="3" key="1">
    <citation type="submission" date="2016-06" db="UniProtKB">
        <authorList>
            <consortium name="WormBaseParasite"/>
        </authorList>
    </citation>
    <scope>IDENTIFICATION</scope>
</reference>
<accession>A0A183U7M8</accession>
<dbReference type="WBParaSite" id="TCNE_0000449801-mRNA-1">
    <property type="protein sequence ID" value="TCNE_0000449801-mRNA-1"/>
    <property type="gene ID" value="TCNE_0000449801"/>
</dbReference>
<reference evidence="1 2" key="2">
    <citation type="submission" date="2018-11" db="EMBL/GenBank/DDBJ databases">
        <authorList>
            <consortium name="Pathogen Informatics"/>
        </authorList>
    </citation>
    <scope>NUCLEOTIDE SEQUENCE [LARGE SCALE GENOMIC DNA]</scope>
</reference>
<dbReference type="PANTHER" id="PTHR47027">
    <property type="entry name" value="REVERSE TRANSCRIPTASE DOMAIN-CONTAINING PROTEIN"/>
    <property type="match status" value="1"/>
</dbReference>
<dbReference type="EMBL" id="UYWY01007741">
    <property type="protein sequence ID" value="VDM30356.1"/>
    <property type="molecule type" value="Genomic_DNA"/>
</dbReference>
<evidence type="ECO:0000313" key="3">
    <source>
        <dbReference type="WBParaSite" id="TCNE_0000449801-mRNA-1"/>
    </source>
</evidence>
<dbReference type="AlphaFoldDB" id="A0A183U7M8"/>
<evidence type="ECO:0000313" key="2">
    <source>
        <dbReference type="Proteomes" id="UP000050794"/>
    </source>
</evidence>
<evidence type="ECO:0000313" key="1">
    <source>
        <dbReference type="EMBL" id="VDM30356.1"/>
    </source>
</evidence>
<sequence length="282" mass="32485">MHHNAVFQGLSDQGVDRVYIRIIDDSLSESHREFTLFETPTSIKIGRGVKQGDICSSKASPALEDDVVLAAAEPKKFQKLLNELNKGKKIGLSIHDSKTQWMKNAFCFQFTMKLGSENIELMEQYSHLGQIVQMNNDFGLELGRRRRAAGIAFTKLKDIFCDTKITPSVKAELFNFTVVPVLLYGCGTWNTTLAEENKLATTQRAMERWVLVDYTTQTWWRDVVEEMYKRKQRRASHVARMKDNGRTNRIVEQHSRDVKRSHGRSLTRWEDLLGHLYGVAWM</sequence>
<organism evidence="2 3">
    <name type="scientific">Toxocara canis</name>
    <name type="common">Canine roundworm</name>
    <dbReference type="NCBI Taxonomy" id="6265"/>
    <lineage>
        <taxon>Eukaryota</taxon>
        <taxon>Metazoa</taxon>
        <taxon>Ecdysozoa</taxon>
        <taxon>Nematoda</taxon>
        <taxon>Chromadorea</taxon>
        <taxon>Rhabditida</taxon>
        <taxon>Spirurina</taxon>
        <taxon>Ascaridomorpha</taxon>
        <taxon>Ascaridoidea</taxon>
        <taxon>Toxocaridae</taxon>
        <taxon>Toxocara</taxon>
    </lineage>
</organism>
<name>A0A183U7M8_TOXCA</name>
<proteinExistence type="predicted"/>
<dbReference type="PANTHER" id="PTHR47027:SF20">
    <property type="entry name" value="REVERSE TRANSCRIPTASE-LIKE PROTEIN WITH RNA-DIRECTED DNA POLYMERASE DOMAIN"/>
    <property type="match status" value="1"/>
</dbReference>
<dbReference type="Proteomes" id="UP000050794">
    <property type="component" value="Unassembled WGS sequence"/>
</dbReference>
<protein>
    <submittedName>
        <fullName evidence="3">Reverse transcriptase domain-containing protein</fullName>
    </submittedName>
</protein>
<gene>
    <name evidence="1" type="ORF">TCNE_LOCUS4497</name>
</gene>